<comment type="caution">
    <text evidence="2">The sequence shown here is derived from an EMBL/GenBank/DDBJ whole genome shotgun (WGS) entry which is preliminary data.</text>
</comment>
<feature type="region of interest" description="Disordered" evidence="1">
    <location>
        <begin position="1"/>
        <end position="80"/>
    </location>
</feature>
<keyword evidence="3" id="KW-1185">Reference proteome</keyword>
<dbReference type="EMBL" id="JBFOLK010000001">
    <property type="protein sequence ID" value="KAL2543006.1"/>
    <property type="molecule type" value="Genomic_DNA"/>
</dbReference>
<accession>A0ABD1W0H6</accession>
<reference evidence="3" key="1">
    <citation type="submission" date="2024-07" db="EMBL/GenBank/DDBJ databases">
        <title>Two chromosome-level genome assemblies of Korean endemic species Abeliophyllum distichum and Forsythia ovata (Oleaceae).</title>
        <authorList>
            <person name="Jang H."/>
        </authorList>
    </citation>
    <scope>NUCLEOTIDE SEQUENCE [LARGE SCALE GENOMIC DNA]</scope>
</reference>
<protein>
    <submittedName>
        <fullName evidence="2">Uncharacterized protein</fullName>
    </submittedName>
</protein>
<proteinExistence type="predicted"/>
<name>A0ABD1W0H6_9LAMI</name>
<dbReference type="Proteomes" id="UP001604336">
    <property type="component" value="Unassembled WGS sequence"/>
</dbReference>
<evidence type="ECO:0000313" key="3">
    <source>
        <dbReference type="Proteomes" id="UP001604336"/>
    </source>
</evidence>
<evidence type="ECO:0000313" key="2">
    <source>
        <dbReference type="EMBL" id="KAL2543006.1"/>
    </source>
</evidence>
<evidence type="ECO:0000256" key="1">
    <source>
        <dbReference type="SAM" id="MobiDB-lite"/>
    </source>
</evidence>
<organism evidence="2 3">
    <name type="scientific">Abeliophyllum distichum</name>
    <dbReference type="NCBI Taxonomy" id="126358"/>
    <lineage>
        <taxon>Eukaryota</taxon>
        <taxon>Viridiplantae</taxon>
        <taxon>Streptophyta</taxon>
        <taxon>Embryophyta</taxon>
        <taxon>Tracheophyta</taxon>
        <taxon>Spermatophyta</taxon>
        <taxon>Magnoliopsida</taxon>
        <taxon>eudicotyledons</taxon>
        <taxon>Gunneridae</taxon>
        <taxon>Pentapetalae</taxon>
        <taxon>asterids</taxon>
        <taxon>lamiids</taxon>
        <taxon>Lamiales</taxon>
        <taxon>Oleaceae</taxon>
        <taxon>Forsythieae</taxon>
        <taxon>Abeliophyllum</taxon>
    </lineage>
</organism>
<dbReference type="AlphaFoldDB" id="A0ABD1W0H6"/>
<gene>
    <name evidence="2" type="ORF">Adt_03984</name>
</gene>
<sequence>MPRPSGRGILRAPSLSWRGTWRKPSPSGRGTVRMPRPRGRGTVRLSRPSWRGKWRKPSPSGRGTVRVPSPSGRGCGGSRVLVGEAPEEPGVLGSAYIKWRCTCWCVIGKDVACLLECGDKAAAVQSLSALNVGGVVTKPTRK</sequence>